<comment type="pathway">
    <text evidence="3">Amino-acid degradation; L-arginine degradation via AST pathway; L-glutamate and succinate from L-arginine: step 2/5.</text>
</comment>
<feature type="active site" evidence="3">
    <location>
        <position position="248"/>
    </location>
</feature>
<comment type="caution">
    <text evidence="5">The sequence shown here is derived from an EMBL/GenBank/DDBJ whole genome shotgun (WGS) entry which is preliminary data.</text>
</comment>
<dbReference type="NCBIfam" id="NF009789">
    <property type="entry name" value="PRK13281.1"/>
    <property type="match status" value="1"/>
</dbReference>
<evidence type="ECO:0000256" key="1">
    <source>
        <dbReference type="ARBA" id="ARBA00022503"/>
    </source>
</evidence>
<keyword evidence="6" id="KW-1185">Reference proteome</keyword>
<evidence type="ECO:0000256" key="3">
    <source>
        <dbReference type="HAMAP-Rule" id="MF_01172"/>
    </source>
</evidence>
<evidence type="ECO:0000256" key="2">
    <source>
        <dbReference type="ARBA" id="ARBA00022801"/>
    </source>
</evidence>
<comment type="function">
    <text evidence="3">Catalyzes the hydrolysis of N(2)-succinylarginine into N(2)-succinylornithine, ammonia and CO(2).</text>
</comment>
<dbReference type="EC" id="3.5.3.23" evidence="3 4"/>
<feature type="active site" description="Nucleophile" evidence="3">
    <location>
        <position position="369"/>
    </location>
</feature>
<dbReference type="Pfam" id="PF04996">
    <property type="entry name" value="AstB"/>
    <property type="match status" value="1"/>
</dbReference>
<dbReference type="GO" id="GO:0009015">
    <property type="term" value="F:N-succinylarginine dihydrolase activity"/>
    <property type="evidence" value="ECO:0007669"/>
    <property type="project" value="UniProtKB-EC"/>
</dbReference>
<keyword evidence="2 3" id="KW-0378">Hydrolase</keyword>
<feature type="binding site" evidence="3">
    <location>
        <begin position="20"/>
        <end position="29"/>
    </location>
    <ligand>
        <name>substrate</name>
    </ligand>
</feature>
<evidence type="ECO:0000256" key="4">
    <source>
        <dbReference type="NCBIfam" id="TIGR03241"/>
    </source>
</evidence>
<dbReference type="EMBL" id="JBHSGQ010000001">
    <property type="protein sequence ID" value="MFC4724175.1"/>
    <property type="molecule type" value="Genomic_DNA"/>
</dbReference>
<accession>A0ABV9NB46</accession>
<feature type="binding site" evidence="3">
    <location>
        <position position="212"/>
    </location>
    <ligand>
        <name>substrate</name>
    </ligand>
</feature>
<dbReference type="NCBIfam" id="TIGR03241">
    <property type="entry name" value="arg_catab_astB"/>
    <property type="match status" value="1"/>
</dbReference>
<feature type="binding site" evidence="3">
    <location>
        <position position="111"/>
    </location>
    <ligand>
        <name>substrate</name>
    </ligand>
</feature>
<gene>
    <name evidence="3 5" type="primary">astB</name>
    <name evidence="5" type="ORF">ACFPB0_02615</name>
</gene>
<dbReference type="PANTHER" id="PTHR30420:SF2">
    <property type="entry name" value="N-SUCCINYLARGININE DIHYDROLASE"/>
    <property type="match status" value="1"/>
</dbReference>
<dbReference type="Proteomes" id="UP001596024">
    <property type="component" value="Unassembled WGS sequence"/>
</dbReference>
<feature type="binding site" evidence="3">
    <location>
        <begin position="138"/>
        <end position="139"/>
    </location>
    <ligand>
        <name>substrate</name>
    </ligand>
</feature>
<dbReference type="SUPFAM" id="SSF55909">
    <property type="entry name" value="Pentein"/>
    <property type="match status" value="1"/>
</dbReference>
<comment type="catalytic activity">
    <reaction evidence="3">
        <text>N(2)-succinyl-L-arginine + 2 H2O + 2 H(+) = N(2)-succinyl-L-ornithine + 2 NH4(+) + CO2</text>
        <dbReference type="Rhea" id="RHEA:19533"/>
        <dbReference type="ChEBI" id="CHEBI:15377"/>
        <dbReference type="ChEBI" id="CHEBI:15378"/>
        <dbReference type="ChEBI" id="CHEBI:16526"/>
        <dbReference type="ChEBI" id="CHEBI:28938"/>
        <dbReference type="ChEBI" id="CHEBI:58241"/>
        <dbReference type="ChEBI" id="CHEBI:58514"/>
        <dbReference type="EC" id="3.5.3.23"/>
    </reaction>
</comment>
<organism evidence="5 6">
    <name type="scientific">Glycocaulis abyssi</name>
    <dbReference type="NCBI Taxonomy" id="1433403"/>
    <lineage>
        <taxon>Bacteria</taxon>
        <taxon>Pseudomonadati</taxon>
        <taxon>Pseudomonadota</taxon>
        <taxon>Alphaproteobacteria</taxon>
        <taxon>Maricaulales</taxon>
        <taxon>Maricaulaceae</taxon>
        <taxon>Glycocaulis</taxon>
    </lineage>
</organism>
<name>A0ABV9NB46_9PROT</name>
<dbReference type="RefSeq" id="WP_371395076.1">
    <property type="nucleotide sequence ID" value="NZ_CP163421.1"/>
</dbReference>
<sequence>MMSALEANFDGLVGPTHNYAGLAEGNLASAKNAGNIAAPRAGVLEGLAKAKRLADAGLVQGFLPPHERPFIPGLRALGFTGTDGQVWESAFRRAPVLARNMASASPMWAANAATVSPSADTADGRLHMSAANLLSTLHRSIEGPQTARALRAIFPDEGRFAVHDPLPMQSAFGDEGAANHVRLCAEHGAPGVEILVYGRDAFESWQARFPARQTKQACEAIARRHGLDPERTVIVRQSRAAIEAGAFHNDVVCVGNGRVLFFHELAFEDTEATLDAIRAAAKGLFDPVFVEVAQDEVPIEDAITSYIFNSQLLDWPGEDRMVLLAPKETQETASTRAYCERMVAGNGPIGRVDFADVRQSMRNGGGPACLRLRVVLTPAELKAVNPGVMLDDRLFAALTDWAKTHYRESLSLTELADPALVDESRAALDALTRIMGLGGDFYDFQRA</sequence>
<dbReference type="Gene3D" id="3.75.10.20">
    <property type="entry name" value="Succinylarginine dihydrolase"/>
    <property type="match status" value="1"/>
</dbReference>
<proteinExistence type="inferred from homology"/>
<dbReference type="InterPro" id="IPR037031">
    <property type="entry name" value="AstB_sf"/>
</dbReference>
<feature type="binding site" evidence="3">
    <location>
        <position position="250"/>
    </location>
    <ligand>
        <name>substrate</name>
    </ligand>
</feature>
<dbReference type="InterPro" id="IPR007079">
    <property type="entry name" value="SuccinylArg_d-Hdrlase_AstB"/>
</dbReference>
<feature type="binding site" evidence="3">
    <location>
        <position position="363"/>
    </location>
    <ligand>
        <name>substrate</name>
    </ligand>
</feature>
<comment type="subunit">
    <text evidence="3">Homodimer.</text>
</comment>
<evidence type="ECO:0000313" key="6">
    <source>
        <dbReference type="Proteomes" id="UP001596024"/>
    </source>
</evidence>
<keyword evidence="1 3" id="KW-0056">Arginine metabolism</keyword>
<dbReference type="HAMAP" id="MF_01172">
    <property type="entry name" value="AstB"/>
    <property type="match status" value="1"/>
</dbReference>
<comment type="similarity">
    <text evidence="3">Belongs to the succinylarginine dihydrolase family.</text>
</comment>
<reference evidence="6" key="1">
    <citation type="journal article" date="2019" name="Int. J. Syst. Evol. Microbiol.">
        <title>The Global Catalogue of Microorganisms (GCM) 10K type strain sequencing project: providing services to taxonomists for standard genome sequencing and annotation.</title>
        <authorList>
            <consortium name="The Broad Institute Genomics Platform"/>
            <consortium name="The Broad Institute Genome Sequencing Center for Infectious Disease"/>
            <person name="Wu L."/>
            <person name="Ma J."/>
        </authorList>
    </citation>
    <scope>NUCLEOTIDE SEQUENCE [LARGE SCALE GENOMIC DNA]</scope>
    <source>
        <strain evidence="6">CCUG 62981</strain>
    </source>
</reference>
<protein>
    <recommendedName>
        <fullName evidence="3 4">N-succinylarginine dihydrolase</fullName>
        <ecNumber evidence="3 4">3.5.3.23</ecNumber>
    </recommendedName>
</protein>
<dbReference type="PANTHER" id="PTHR30420">
    <property type="entry name" value="N-SUCCINYLARGININE DIHYDROLASE"/>
    <property type="match status" value="1"/>
</dbReference>
<evidence type="ECO:0000313" key="5">
    <source>
        <dbReference type="EMBL" id="MFC4724175.1"/>
    </source>
</evidence>
<feature type="active site" evidence="3">
    <location>
        <position position="175"/>
    </location>
</feature>